<dbReference type="AlphaFoldDB" id="A0A5N0EC97"/>
<organism evidence="2 3">
    <name type="scientific">Nocardia colli</name>
    <dbReference type="NCBI Taxonomy" id="2545717"/>
    <lineage>
        <taxon>Bacteria</taxon>
        <taxon>Bacillati</taxon>
        <taxon>Actinomycetota</taxon>
        <taxon>Actinomycetes</taxon>
        <taxon>Mycobacteriales</taxon>
        <taxon>Nocardiaceae</taxon>
        <taxon>Nocardia</taxon>
    </lineage>
</organism>
<feature type="transmembrane region" description="Helical" evidence="1">
    <location>
        <begin position="71"/>
        <end position="91"/>
    </location>
</feature>
<comment type="caution">
    <text evidence="2">The sequence shown here is derived from an EMBL/GenBank/DDBJ whole genome shotgun (WGS) entry which is preliminary data.</text>
</comment>
<evidence type="ECO:0000313" key="3">
    <source>
        <dbReference type="Proteomes" id="UP000323876"/>
    </source>
</evidence>
<proteinExistence type="predicted"/>
<dbReference type="Proteomes" id="UP000323876">
    <property type="component" value="Unassembled WGS sequence"/>
</dbReference>
<keyword evidence="1" id="KW-0812">Transmembrane</keyword>
<feature type="transmembrane region" description="Helical" evidence="1">
    <location>
        <begin position="128"/>
        <end position="148"/>
    </location>
</feature>
<sequence>MVVSLWRWWRCVTCWRVVSLVLVALPRVLYAHFPELPDSNAGAVHDEAAVVLAETVVGVGYLPARPLFEQLLVFVVESGLVVLLPAVVFALPRRLVRRGTRWAAGILAVLGTVDGYLGMKALEHNDTAGWDLLLPSPFYLLAAGALVLSQRQHRPEASEPATS</sequence>
<name>A0A5N0EC97_9NOCA</name>
<feature type="transmembrane region" description="Helical" evidence="1">
    <location>
        <begin position="103"/>
        <end position="122"/>
    </location>
</feature>
<accession>A0A5N0EC97</accession>
<gene>
    <name evidence="2" type="ORF">F3087_19225</name>
</gene>
<evidence type="ECO:0000256" key="1">
    <source>
        <dbReference type="SAM" id="Phobius"/>
    </source>
</evidence>
<reference evidence="2 3" key="1">
    <citation type="submission" date="2019-09" db="EMBL/GenBank/DDBJ databases">
        <authorList>
            <person name="Wang X."/>
        </authorList>
    </citation>
    <scope>NUCLEOTIDE SEQUENCE [LARGE SCALE GENOMIC DNA]</scope>
    <source>
        <strain evidence="2 3">CICC 11023</strain>
    </source>
</reference>
<dbReference type="OrthoDB" id="4560456at2"/>
<protein>
    <submittedName>
        <fullName evidence="2">Uncharacterized protein</fullName>
    </submittedName>
</protein>
<keyword evidence="1" id="KW-0472">Membrane</keyword>
<keyword evidence="3" id="KW-1185">Reference proteome</keyword>
<dbReference type="EMBL" id="VXLC01000008">
    <property type="protein sequence ID" value="KAA8887052.1"/>
    <property type="molecule type" value="Genomic_DNA"/>
</dbReference>
<feature type="transmembrane region" description="Helical" evidence="1">
    <location>
        <begin position="12"/>
        <end position="30"/>
    </location>
</feature>
<evidence type="ECO:0000313" key="2">
    <source>
        <dbReference type="EMBL" id="KAA8887052.1"/>
    </source>
</evidence>
<keyword evidence="1" id="KW-1133">Transmembrane helix</keyword>
<dbReference type="RefSeq" id="WP_150403383.1">
    <property type="nucleotide sequence ID" value="NZ_VXLC01000008.1"/>
</dbReference>